<keyword evidence="1" id="KW-1133">Transmembrane helix</keyword>
<feature type="transmembrane region" description="Helical" evidence="1">
    <location>
        <begin position="12"/>
        <end position="34"/>
    </location>
</feature>
<reference evidence="2 3" key="1">
    <citation type="submission" date="2016-10" db="EMBL/GenBank/DDBJ databases">
        <authorList>
            <person name="de Groot N.N."/>
        </authorList>
    </citation>
    <scope>NUCLEOTIDE SEQUENCE [LARGE SCALE GENOMIC DNA]</scope>
    <source>
        <strain evidence="2 3">DSM 17925</strain>
    </source>
</reference>
<evidence type="ECO:0000256" key="1">
    <source>
        <dbReference type="SAM" id="Phobius"/>
    </source>
</evidence>
<keyword evidence="1" id="KW-0812">Transmembrane</keyword>
<dbReference type="STRING" id="364200.SAMN04488515_0536"/>
<accession>A0A1I0NDU9</accession>
<evidence type="ECO:0000313" key="2">
    <source>
        <dbReference type="EMBL" id="SEV98876.1"/>
    </source>
</evidence>
<proteinExistence type="predicted"/>
<sequence>MAQEKDPHLMRIFFVSWGIGFLLSALFLAMLIWFNLMNVGHLILHTEGGYIMALVFWVFTATLFGGVQFSLVIMGYAED</sequence>
<organism evidence="2 3">
    <name type="scientific">Cognatiyoonia koreensis</name>
    <dbReference type="NCBI Taxonomy" id="364200"/>
    <lineage>
        <taxon>Bacteria</taxon>
        <taxon>Pseudomonadati</taxon>
        <taxon>Pseudomonadota</taxon>
        <taxon>Alphaproteobacteria</taxon>
        <taxon>Rhodobacterales</taxon>
        <taxon>Paracoccaceae</taxon>
        <taxon>Cognatiyoonia</taxon>
    </lineage>
</organism>
<dbReference type="EMBL" id="FOIZ01000001">
    <property type="protein sequence ID" value="SEV98876.1"/>
    <property type="molecule type" value="Genomic_DNA"/>
</dbReference>
<keyword evidence="3" id="KW-1185">Reference proteome</keyword>
<protein>
    <submittedName>
        <fullName evidence="2">Uncharacterized protein</fullName>
    </submittedName>
</protein>
<feature type="transmembrane region" description="Helical" evidence="1">
    <location>
        <begin position="54"/>
        <end position="77"/>
    </location>
</feature>
<gene>
    <name evidence="2" type="ORF">SAMN04488515_0536</name>
</gene>
<dbReference type="OrthoDB" id="8115457at2"/>
<keyword evidence="1" id="KW-0472">Membrane</keyword>
<evidence type="ECO:0000313" key="3">
    <source>
        <dbReference type="Proteomes" id="UP000199167"/>
    </source>
</evidence>
<dbReference type="AlphaFoldDB" id="A0A1I0NDU9"/>
<dbReference type="Proteomes" id="UP000199167">
    <property type="component" value="Unassembled WGS sequence"/>
</dbReference>
<name>A0A1I0NDU9_9RHOB</name>
<dbReference type="RefSeq" id="WP_089989940.1">
    <property type="nucleotide sequence ID" value="NZ_FOIZ01000001.1"/>
</dbReference>